<dbReference type="Proteomes" id="UP001224644">
    <property type="component" value="Unassembled WGS sequence"/>
</dbReference>
<keyword evidence="2" id="KW-1185">Reference proteome</keyword>
<sequence>MAVIRRTDGASGAKIRLEGICPVEDAETLLALLLDDPQASVDWSACTRLHTAVYQILLSLQPGVVGVCADPFVTRWLTRAPG</sequence>
<reference evidence="2" key="1">
    <citation type="journal article" date="2019" name="Int. J. Syst. Evol. Microbiol.">
        <title>The Global Catalogue of Microorganisms (GCM) 10K type strain sequencing project: providing services to taxonomists for standard genome sequencing and annotation.</title>
        <authorList>
            <consortium name="The Broad Institute Genomics Platform"/>
            <consortium name="The Broad Institute Genome Sequencing Center for Infectious Disease"/>
            <person name="Wu L."/>
            <person name="Ma J."/>
        </authorList>
    </citation>
    <scope>NUCLEOTIDE SEQUENCE [LARGE SCALE GENOMIC DNA]</scope>
    <source>
        <strain evidence="2">CECT 7069</strain>
    </source>
</reference>
<evidence type="ECO:0000313" key="2">
    <source>
        <dbReference type="Proteomes" id="UP001224644"/>
    </source>
</evidence>
<evidence type="ECO:0000313" key="1">
    <source>
        <dbReference type="EMBL" id="MDN3592023.1"/>
    </source>
</evidence>
<accession>A0ABT8BIN5</accession>
<protein>
    <submittedName>
        <fullName evidence="1">Uncharacterized protein</fullName>
    </submittedName>
</protein>
<proteinExistence type="predicted"/>
<name>A0ABT8BIN5_9HYPH</name>
<dbReference type="RefSeq" id="WP_238226056.1">
    <property type="nucleotide sequence ID" value="NZ_BPQD01000016.1"/>
</dbReference>
<dbReference type="EMBL" id="JAUFPX010000015">
    <property type="protein sequence ID" value="MDN3592023.1"/>
    <property type="molecule type" value="Genomic_DNA"/>
</dbReference>
<gene>
    <name evidence="1" type="ORF">QWZ12_15600</name>
</gene>
<comment type="caution">
    <text evidence="1">The sequence shown here is derived from an EMBL/GenBank/DDBJ whole genome shotgun (WGS) entry which is preliminary data.</text>
</comment>
<organism evidence="1 2">
    <name type="scientific">Methylobacterium adhaesivum</name>
    <dbReference type="NCBI Taxonomy" id="333297"/>
    <lineage>
        <taxon>Bacteria</taxon>
        <taxon>Pseudomonadati</taxon>
        <taxon>Pseudomonadota</taxon>
        <taxon>Alphaproteobacteria</taxon>
        <taxon>Hyphomicrobiales</taxon>
        <taxon>Methylobacteriaceae</taxon>
        <taxon>Methylobacterium</taxon>
    </lineage>
</organism>